<organism evidence="12">
    <name type="scientific">Mesocestoides corti</name>
    <name type="common">Flatworm</name>
    <dbReference type="NCBI Taxonomy" id="53468"/>
    <lineage>
        <taxon>Eukaryota</taxon>
        <taxon>Metazoa</taxon>
        <taxon>Spiralia</taxon>
        <taxon>Lophotrochozoa</taxon>
        <taxon>Platyhelminthes</taxon>
        <taxon>Cestoda</taxon>
        <taxon>Eucestoda</taxon>
        <taxon>Cyclophyllidea</taxon>
        <taxon>Mesocestoididae</taxon>
        <taxon>Mesocestoides</taxon>
    </lineage>
</organism>
<gene>
    <name evidence="10" type="ORF">MCOS_LOCUS10309</name>
</gene>
<evidence type="ECO:0000256" key="7">
    <source>
        <dbReference type="ARBA" id="ARBA00023212"/>
    </source>
</evidence>
<comment type="caution">
    <text evidence="8">Lacks conserved residue(s) required for the propagation of feature annotation.</text>
</comment>
<dbReference type="GO" id="GO:0007018">
    <property type="term" value="P:microtubule-based movement"/>
    <property type="evidence" value="ECO:0007669"/>
    <property type="project" value="InterPro"/>
</dbReference>
<dbReference type="InterPro" id="IPR027417">
    <property type="entry name" value="P-loop_NTPase"/>
</dbReference>
<dbReference type="STRING" id="53468.A0A0R3UR03"/>
<dbReference type="EMBL" id="UXSR01006155">
    <property type="protein sequence ID" value="VDD84306.1"/>
    <property type="molecule type" value="Genomic_DNA"/>
</dbReference>
<dbReference type="AlphaFoldDB" id="A0A0R3UR03"/>
<dbReference type="GO" id="GO:0005524">
    <property type="term" value="F:ATP binding"/>
    <property type="evidence" value="ECO:0007669"/>
    <property type="project" value="UniProtKB-KW"/>
</dbReference>
<dbReference type="InterPro" id="IPR027640">
    <property type="entry name" value="Kinesin-like_fam"/>
</dbReference>
<feature type="domain" description="Kinesin motor" evidence="9">
    <location>
        <begin position="1"/>
        <end position="124"/>
    </location>
</feature>
<keyword evidence="4" id="KW-0067">ATP-binding</keyword>
<evidence type="ECO:0000256" key="1">
    <source>
        <dbReference type="ARBA" id="ARBA00004245"/>
    </source>
</evidence>
<keyword evidence="11" id="KW-1185">Reference proteome</keyword>
<dbReference type="SUPFAM" id="SSF52540">
    <property type="entry name" value="P-loop containing nucleoside triphosphate hydrolases"/>
    <property type="match status" value="1"/>
</dbReference>
<keyword evidence="3" id="KW-0547">Nucleotide-binding</keyword>
<dbReference type="GO" id="GO:0003777">
    <property type="term" value="F:microtubule motor activity"/>
    <property type="evidence" value="ECO:0007669"/>
    <property type="project" value="InterPro"/>
</dbReference>
<evidence type="ECO:0000256" key="5">
    <source>
        <dbReference type="ARBA" id="ARBA00023054"/>
    </source>
</evidence>
<protein>
    <submittedName>
        <fullName evidence="12">Kinesin motor domain-containing protein</fullName>
    </submittedName>
</protein>
<sequence>MVAMEPSLLINKSPGVPRDLVLQGIFPRIVRDIFIHIYNRDKNLRFHMKVSYLEIYLDKIRDLLDGILLSVVSICHIVSKSNSCVHEDKSKVPYVSGATERIVSTPEELLDITDEGKANRATSL</sequence>
<keyword evidence="2" id="KW-0493">Microtubule</keyword>
<evidence type="ECO:0000313" key="12">
    <source>
        <dbReference type="WBParaSite" id="MCOS_0001030801-mRNA-1"/>
    </source>
</evidence>
<keyword evidence="6" id="KW-0505">Motor protein</keyword>
<keyword evidence="5" id="KW-0175">Coiled coil</keyword>
<reference evidence="12" key="1">
    <citation type="submission" date="2017-02" db="UniProtKB">
        <authorList>
            <consortium name="WormBaseParasite"/>
        </authorList>
    </citation>
    <scope>IDENTIFICATION</scope>
</reference>
<dbReference type="InterPro" id="IPR036961">
    <property type="entry name" value="Kinesin_motor_dom_sf"/>
</dbReference>
<dbReference type="GO" id="GO:0005874">
    <property type="term" value="C:microtubule"/>
    <property type="evidence" value="ECO:0007669"/>
    <property type="project" value="UniProtKB-KW"/>
</dbReference>
<comment type="subcellular location">
    <subcellularLocation>
        <location evidence="1">Cytoplasm</location>
        <location evidence="1">Cytoskeleton</location>
    </subcellularLocation>
</comment>
<dbReference type="Pfam" id="PF00225">
    <property type="entry name" value="Kinesin"/>
    <property type="match status" value="1"/>
</dbReference>
<evidence type="ECO:0000313" key="10">
    <source>
        <dbReference type="EMBL" id="VDD84306.1"/>
    </source>
</evidence>
<reference evidence="10 11" key="2">
    <citation type="submission" date="2018-10" db="EMBL/GenBank/DDBJ databases">
        <authorList>
            <consortium name="Pathogen Informatics"/>
        </authorList>
    </citation>
    <scope>NUCLEOTIDE SEQUENCE [LARGE SCALE GENOMIC DNA]</scope>
</reference>
<keyword evidence="7" id="KW-0206">Cytoskeleton</keyword>
<dbReference type="PANTHER" id="PTHR47968">
    <property type="entry name" value="CENTROMERE PROTEIN E"/>
    <property type="match status" value="1"/>
</dbReference>
<evidence type="ECO:0000313" key="11">
    <source>
        <dbReference type="Proteomes" id="UP000267029"/>
    </source>
</evidence>
<evidence type="ECO:0000256" key="8">
    <source>
        <dbReference type="PROSITE-ProRule" id="PRU00283"/>
    </source>
</evidence>
<dbReference type="PROSITE" id="PS50067">
    <property type="entry name" value="KINESIN_MOTOR_2"/>
    <property type="match status" value="1"/>
</dbReference>
<name>A0A0R3UR03_MESCO</name>
<dbReference type="OrthoDB" id="3176171at2759"/>
<accession>A0A0R3UR03</accession>
<dbReference type="PANTHER" id="PTHR47968:SF36">
    <property type="entry name" value="KINESIN HEAVY CHAIN ISOFORM X1"/>
    <property type="match status" value="1"/>
</dbReference>
<dbReference type="Proteomes" id="UP000267029">
    <property type="component" value="Unassembled WGS sequence"/>
</dbReference>
<dbReference type="Gene3D" id="3.40.850.10">
    <property type="entry name" value="Kinesin motor domain"/>
    <property type="match status" value="1"/>
</dbReference>
<proteinExistence type="inferred from homology"/>
<comment type="similarity">
    <text evidence="8">Belongs to the TRAFAC class myosin-kinesin ATPase superfamily. Kinesin family.</text>
</comment>
<keyword evidence="7" id="KW-0963">Cytoplasm</keyword>
<evidence type="ECO:0000256" key="6">
    <source>
        <dbReference type="ARBA" id="ARBA00023175"/>
    </source>
</evidence>
<dbReference type="GO" id="GO:0008017">
    <property type="term" value="F:microtubule binding"/>
    <property type="evidence" value="ECO:0007669"/>
    <property type="project" value="InterPro"/>
</dbReference>
<dbReference type="WBParaSite" id="MCOS_0001030801-mRNA-1">
    <property type="protein sequence ID" value="MCOS_0001030801-mRNA-1"/>
    <property type="gene ID" value="MCOS_0001030801"/>
</dbReference>
<evidence type="ECO:0000259" key="9">
    <source>
        <dbReference type="PROSITE" id="PS50067"/>
    </source>
</evidence>
<evidence type="ECO:0000256" key="2">
    <source>
        <dbReference type="ARBA" id="ARBA00022701"/>
    </source>
</evidence>
<dbReference type="InterPro" id="IPR001752">
    <property type="entry name" value="Kinesin_motor_dom"/>
</dbReference>
<evidence type="ECO:0000256" key="4">
    <source>
        <dbReference type="ARBA" id="ARBA00022840"/>
    </source>
</evidence>
<evidence type="ECO:0000256" key="3">
    <source>
        <dbReference type="ARBA" id="ARBA00022741"/>
    </source>
</evidence>